<proteinExistence type="predicted"/>
<gene>
    <name evidence="2" type="ORF">CYMTET_42693</name>
</gene>
<sequence>MERWEVVEAEWEEKEVVVDEAGVKEGAWGRGRGGGARGGDGGGEGKGGDADAILTLPLRTEVTSTSSEVTPAELASCAWKSGKKDKLKSGEAKVEISKEENVAVEETPCTVTIPGGGEGGGGLGGLEMVKGWGGELGGGGRGGGAK</sequence>
<accession>A0AAE0F0R1</accession>
<protein>
    <submittedName>
        <fullName evidence="2">Uncharacterized protein</fullName>
    </submittedName>
</protein>
<dbReference type="EMBL" id="LGRX02028636">
    <property type="protein sequence ID" value="KAK3247821.1"/>
    <property type="molecule type" value="Genomic_DNA"/>
</dbReference>
<feature type="compositionally biased region" description="Gly residues" evidence="1">
    <location>
        <begin position="28"/>
        <end position="45"/>
    </location>
</feature>
<organism evidence="2 3">
    <name type="scientific">Cymbomonas tetramitiformis</name>
    <dbReference type="NCBI Taxonomy" id="36881"/>
    <lineage>
        <taxon>Eukaryota</taxon>
        <taxon>Viridiplantae</taxon>
        <taxon>Chlorophyta</taxon>
        <taxon>Pyramimonadophyceae</taxon>
        <taxon>Pyramimonadales</taxon>
        <taxon>Pyramimonadaceae</taxon>
        <taxon>Cymbomonas</taxon>
    </lineage>
</organism>
<evidence type="ECO:0000256" key="1">
    <source>
        <dbReference type="SAM" id="MobiDB-lite"/>
    </source>
</evidence>
<name>A0AAE0F0R1_9CHLO</name>
<keyword evidence="3" id="KW-1185">Reference proteome</keyword>
<evidence type="ECO:0000313" key="2">
    <source>
        <dbReference type="EMBL" id="KAK3247821.1"/>
    </source>
</evidence>
<dbReference type="Proteomes" id="UP001190700">
    <property type="component" value="Unassembled WGS sequence"/>
</dbReference>
<dbReference type="AlphaFoldDB" id="A0AAE0F0R1"/>
<evidence type="ECO:0000313" key="3">
    <source>
        <dbReference type="Proteomes" id="UP001190700"/>
    </source>
</evidence>
<reference evidence="2 3" key="1">
    <citation type="journal article" date="2015" name="Genome Biol. Evol.">
        <title>Comparative Genomics of a Bacterivorous Green Alga Reveals Evolutionary Causalities and Consequences of Phago-Mixotrophic Mode of Nutrition.</title>
        <authorList>
            <person name="Burns J.A."/>
            <person name="Paasch A."/>
            <person name="Narechania A."/>
            <person name="Kim E."/>
        </authorList>
    </citation>
    <scope>NUCLEOTIDE SEQUENCE [LARGE SCALE GENOMIC DNA]</scope>
    <source>
        <strain evidence="2 3">PLY_AMNH</strain>
    </source>
</reference>
<comment type="caution">
    <text evidence="2">The sequence shown here is derived from an EMBL/GenBank/DDBJ whole genome shotgun (WGS) entry which is preliminary data.</text>
</comment>
<feature type="region of interest" description="Disordered" evidence="1">
    <location>
        <begin position="25"/>
        <end position="50"/>
    </location>
</feature>